<dbReference type="PANTHER" id="PTHR35790:SF4">
    <property type="entry name" value="HTH-TYPE TRANSCRIPTIONAL REGULATOR PCHR"/>
    <property type="match status" value="1"/>
</dbReference>
<reference evidence="5" key="1">
    <citation type="submission" date="2016-07" db="EMBL/GenBank/DDBJ databases">
        <title>Microvirga ossetica sp. nov. a new species of rhizobia isolated from root nodules of the legume species Vicia alpestris Steven originated from North Ossetia region in the Caucasus.</title>
        <authorList>
            <person name="Safronova V.I."/>
            <person name="Kuznetsova I.G."/>
            <person name="Sazanova A.L."/>
            <person name="Belimov A."/>
            <person name="Andronov E."/>
            <person name="Osledkin Y.S."/>
            <person name="Onishchuk O.P."/>
            <person name="Kurchak O.N."/>
            <person name="Shaposhnikov A.I."/>
            <person name="Willems A."/>
            <person name="Tikhonovich I.A."/>
        </authorList>
    </citation>
    <scope>NUCLEOTIDE SEQUENCE [LARGE SCALE GENOMIC DNA]</scope>
    <source>
        <strain evidence="5">V5/3M</strain>
        <plasmid evidence="5">unnamed1</plasmid>
    </source>
</reference>
<name>A0A1B2ETG4_9HYPH</name>
<protein>
    <submittedName>
        <fullName evidence="5">MarR family transcriptional regulator</fullName>
    </submittedName>
</protein>
<accession>A0A1B2ETG4</accession>
<organism evidence="5">
    <name type="scientific">Microvirga ossetica</name>
    <dbReference type="NCBI Taxonomy" id="1882682"/>
    <lineage>
        <taxon>Bacteria</taxon>
        <taxon>Pseudomonadati</taxon>
        <taxon>Pseudomonadota</taxon>
        <taxon>Alphaproteobacteria</taxon>
        <taxon>Hyphomicrobiales</taxon>
        <taxon>Methylobacteriaceae</taxon>
        <taxon>Microvirga</taxon>
    </lineage>
</organism>
<dbReference type="EMBL" id="CP016617">
    <property type="protein sequence ID" value="ANY83261.1"/>
    <property type="molecule type" value="Genomic_DNA"/>
</dbReference>
<dbReference type="PRINTS" id="PR00598">
    <property type="entry name" value="HTHMARR"/>
</dbReference>
<keyword evidence="1" id="KW-0805">Transcription regulation</keyword>
<evidence type="ECO:0000256" key="3">
    <source>
        <dbReference type="ARBA" id="ARBA00023163"/>
    </source>
</evidence>
<gene>
    <name evidence="5" type="ORF">BB934_30775</name>
</gene>
<dbReference type="InterPro" id="IPR036390">
    <property type="entry name" value="WH_DNA-bd_sf"/>
</dbReference>
<dbReference type="GO" id="GO:0003700">
    <property type="term" value="F:DNA-binding transcription factor activity"/>
    <property type="evidence" value="ECO:0007669"/>
    <property type="project" value="InterPro"/>
</dbReference>
<proteinExistence type="predicted"/>
<dbReference type="KEGG" id="moc:BB934_30775"/>
<dbReference type="InterPro" id="IPR036388">
    <property type="entry name" value="WH-like_DNA-bd_sf"/>
</dbReference>
<keyword evidence="3" id="KW-0804">Transcription</keyword>
<evidence type="ECO:0000259" key="4">
    <source>
        <dbReference type="PROSITE" id="PS50995"/>
    </source>
</evidence>
<dbReference type="Pfam" id="PF12802">
    <property type="entry name" value="MarR_2"/>
    <property type="match status" value="1"/>
</dbReference>
<keyword evidence="5" id="KW-0614">Plasmid</keyword>
<evidence type="ECO:0000313" key="5">
    <source>
        <dbReference type="EMBL" id="ANY83261.1"/>
    </source>
</evidence>
<dbReference type="InterPro" id="IPR000835">
    <property type="entry name" value="HTH_MarR-typ"/>
</dbReference>
<dbReference type="Gene3D" id="1.10.10.10">
    <property type="entry name" value="Winged helix-like DNA-binding domain superfamily/Winged helix DNA-binding domain"/>
    <property type="match status" value="1"/>
</dbReference>
<dbReference type="InterPro" id="IPR023187">
    <property type="entry name" value="Tscrpt_reg_MarR-type_CS"/>
</dbReference>
<dbReference type="PROSITE" id="PS01117">
    <property type="entry name" value="HTH_MARR_1"/>
    <property type="match status" value="1"/>
</dbReference>
<dbReference type="OrthoDB" id="511972at2"/>
<dbReference type="PANTHER" id="PTHR35790">
    <property type="entry name" value="HTH-TYPE TRANSCRIPTIONAL REGULATOR PCHR"/>
    <property type="match status" value="1"/>
</dbReference>
<evidence type="ECO:0000256" key="1">
    <source>
        <dbReference type="ARBA" id="ARBA00023015"/>
    </source>
</evidence>
<dbReference type="SUPFAM" id="SSF46785">
    <property type="entry name" value="Winged helix' DNA-binding domain"/>
    <property type="match status" value="1"/>
</dbReference>
<sequence>MGYVLNHYREPSFRAIEREYGITRPEIVMLIFLVHREGITANDICEFSGHLKANMSRAAIALARKGLIDRRPDAADQRRQLLFLTAVGRQLHGRFMPTLEARERAMLACLSAREAEQFERLLNKLGDHVPDWAGENSI</sequence>
<dbReference type="GO" id="GO:0003677">
    <property type="term" value="F:DNA binding"/>
    <property type="evidence" value="ECO:0007669"/>
    <property type="project" value="UniProtKB-KW"/>
</dbReference>
<dbReference type="AlphaFoldDB" id="A0A1B2ETG4"/>
<evidence type="ECO:0000256" key="2">
    <source>
        <dbReference type="ARBA" id="ARBA00023125"/>
    </source>
</evidence>
<keyword evidence="2" id="KW-0238">DNA-binding</keyword>
<geneLocation type="plasmid" evidence="5">
    <name>unnamed1</name>
</geneLocation>
<dbReference type="SMART" id="SM00347">
    <property type="entry name" value="HTH_MARR"/>
    <property type="match status" value="1"/>
</dbReference>
<dbReference type="InterPro" id="IPR052067">
    <property type="entry name" value="Metal_resp_HTH_trans_reg"/>
</dbReference>
<feature type="domain" description="HTH marR-type" evidence="4">
    <location>
        <begin position="1"/>
        <end position="127"/>
    </location>
</feature>
<dbReference type="PROSITE" id="PS50995">
    <property type="entry name" value="HTH_MARR_2"/>
    <property type="match status" value="1"/>
</dbReference>